<protein>
    <recommendedName>
        <fullName evidence="12">Glycosyltransferase RgtA/B/C/D-like domain-containing protein</fullName>
    </recommendedName>
</protein>
<organism evidence="10 11">
    <name type="scientific">Humisphaera borealis</name>
    <dbReference type="NCBI Taxonomy" id="2807512"/>
    <lineage>
        <taxon>Bacteria</taxon>
        <taxon>Pseudomonadati</taxon>
        <taxon>Planctomycetota</taxon>
        <taxon>Phycisphaerae</taxon>
        <taxon>Tepidisphaerales</taxon>
        <taxon>Tepidisphaeraceae</taxon>
        <taxon>Humisphaera</taxon>
    </lineage>
</organism>
<evidence type="ECO:0000256" key="8">
    <source>
        <dbReference type="SAM" id="MobiDB-lite"/>
    </source>
</evidence>
<reference evidence="10 11" key="1">
    <citation type="submission" date="2020-10" db="EMBL/GenBank/DDBJ databases">
        <title>Wide distribution of Phycisphaera-like planctomycetes from WD2101 soil group in peatlands and genome analysis of the first cultivated representative.</title>
        <authorList>
            <person name="Dedysh S.N."/>
            <person name="Beletsky A.V."/>
            <person name="Ivanova A."/>
            <person name="Kulichevskaya I.S."/>
            <person name="Suzina N.E."/>
            <person name="Philippov D.A."/>
            <person name="Rakitin A.L."/>
            <person name="Mardanov A.V."/>
            <person name="Ravin N.V."/>
        </authorList>
    </citation>
    <scope>NUCLEOTIDE SEQUENCE [LARGE SCALE GENOMIC DNA]</scope>
    <source>
        <strain evidence="10 11">M1803</strain>
    </source>
</reference>
<keyword evidence="2" id="KW-1003">Cell membrane</keyword>
<feature type="transmembrane region" description="Helical" evidence="9">
    <location>
        <begin position="370"/>
        <end position="392"/>
    </location>
</feature>
<feature type="compositionally biased region" description="Low complexity" evidence="8">
    <location>
        <begin position="527"/>
        <end position="546"/>
    </location>
</feature>
<name>A0A7M2WPG4_9BACT</name>
<evidence type="ECO:0000256" key="7">
    <source>
        <dbReference type="ARBA" id="ARBA00023136"/>
    </source>
</evidence>
<feature type="transmembrane region" description="Helical" evidence="9">
    <location>
        <begin position="169"/>
        <end position="189"/>
    </location>
</feature>
<dbReference type="RefSeq" id="WP_206290257.1">
    <property type="nucleotide sequence ID" value="NZ_CP063458.1"/>
</dbReference>
<feature type="transmembrane region" description="Helical" evidence="9">
    <location>
        <begin position="318"/>
        <end position="334"/>
    </location>
</feature>
<keyword evidence="4" id="KW-0808">Transferase</keyword>
<proteinExistence type="predicted"/>
<feature type="transmembrane region" description="Helical" evidence="9">
    <location>
        <begin position="289"/>
        <end position="311"/>
    </location>
</feature>
<evidence type="ECO:0000313" key="11">
    <source>
        <dbReference type="Proteomes" id="UP000593765"/>
    </source>
</evidence>
<dbReference type="EMBL" id="CP063458">
    <property type="protein sequence ID" value="QOV87356.1"/>
    <property type="molecule type" value="Genomic_DNA"/>
</dbReference>
<dbReference type="AlphaFoldDB" id="A0A7M2WPG4"/>
<keyword evidence="6 9" id="KW-1133">Transmembrane helix</keyword>
<dbReference type="GO" id="GO:0009103">
    <property type="term" value="P:lipopolysaccharide biosynthetic process"/>
    <property type="evidence" value="ECO:0007669"/>
    <property type="project" value="UniProtKB-ARBA"/>
</dbReference>
<sequence length="554" mass="61322">MSDRVLSMADRYRYWLLALTLVLYIAGFNAQWRLEPDSALYLSIGRNLVEGQGYTFHGKDHRLAYPGVPMLFAAIFKVFGTGSLVPHLVVLWLMGLATLALVYRLFFLHAGRPTAVLMTFGVAISRVFYRYTFELLTDLPFLFGVMAFFVGYEAIFHRRSGKTGEESRVAGRAIWLDGVLMLAGLAIAISTRPSMLALVLAAVLSAIWSLVRGKARWGHLVVAALIVAAVAVFYVKDPRSENSAGSVSTSYAEEDQLFNLNVESLVQFARKAGGNAWEVLNGAVVKASFGLQVVPGLNAILSVTVLLAGILLVRTRPLWGMWVLATLAMVLLVPKPLDRYFLPVVPVLVFAWWNFVRWAESRFTAIRGRYVFLLLFGLGGICNILSTVDFVIQNRRLPFLTYYKEGRYASVYDVAKMIESSTPPSGSVGDPKTTWVAVPDKFARILSFLSRRYCIEPDRYSALDPRTQNVFVLTPLRSQQSESDSARQPTEVWLQSRGAGIEPVPIAAVPNKNPDDRRPFTLHDVVPAEALATRPTTTTSPAATNPAPNPQGPR</sequence>
<evidence type="ECO:0000256" key="9">
    <source>
        <dbReference type="SAM" id="Phobius"/>
    </source>
</evidence>
<comment type="subcellular location">
    <subcellularLocation>
        <location evidence="1">Cell membrane</location>
        <topology evidence="1">Multi-pass membrane protein</topology>
    </subcellularLocation>
</comment>
<keyword evidence="11" id="KW-1185">Reference proteome</keyword>
<keyword evidence="3" id="KW-0328">Glycosyltransferase</keyword>
<evidence type="ECO:0000256" key="6">
    <source>
        <dbReference type="ARBA" id="ARBA00022989"/>
    </source>
</evidence>
<feature type="transmembrane region" description="Helical" evidence="9">
    <location>
        <begin position="340"/>
        <end position="358"/>
    </location>
</feature>
<dbReference type="GO" id="GO:0016763">
    <property type="term" value="F:pentosyltransferase activity"/>
    <property type="evidence" value="ECO:0007669"/>
    <property type="project" value="TreeGrafter"/>
</dbReference>
<keyword evidence="7 9" id="KW-0472">Membrane</keyword>
<evidence type="ECO:0000256" key="4">
    <source>
        <dbReference type="ARBA" id="ARBA00022679"/>
    </source>
</evidence>
<evidence type="ECO:0000256" key="5">
    <source>
        <dbReference type="ARBA" id="ARBA00022692"/>
    </source>
</evidence>
<dbReference type="GO" id="GO:0005886">
    <property type="term" value="C:plasma membrane"/>
    <property type="evidence" value="ECO:0007669"/>
    <property type="project" value="UniProtKB-SubCell"/>
</dbReference>
<keyword evidence="5 9" id="KW-0812">Transmembrane</keyword>
<evidence type="ECO:0008006" key="12">
    <source>
        <dbReference type="Google" id="ProtNLM"/>
    </source>
</evidence>
<feature type="region of interest" description="Disordered" evidence="8">
    <location>
        <begin position="526"/>
        <end position="554"/>
    </location>
</feature>
<dbReference type="InterPro" id="IPR050297">
    <property type="entry name" value="LipidA_mod_glycosyltrf_83"/>
</dbReference>
<evidence type="ECO:0000256" key="3">
    <source>
        <dbReference type="ARBA" id="ARBA00022676"/>
    </source>
</evidence>
<evidence type="ECO:0000256" key="1">
    <source>
        <dbReference type="ARBA" id="ARBA00004651"/>
    </source>
</evidence>
<evidence type="ECO:0000313" key="10">
    <source>
        <dbReference type="EMBL" id="QOV87356.1"/>
    </source>
</evidence>
<dbReference type="PANTHER" id="PTHR33908:SF11">
    <property type="entry name" value="MEMBRANE PROTEIN"/>
    <property type="match status" value="1"/>
</dbReference>
<accession>A0A7M2WPG4</accession>
<evidence type="ECO:0000256" key="2">
    <source>
        <dbReference type="ARBA" id="ARBA00022475"/>
    </source>
</evidence>
<feature type="transmembrane region" description="Helical" evidence="9">
    <location>
        <begin position="139"/>
        <end position="157"/>
    </location>
</feature>
<feature type="transmembrane region" description="Helical" evidence="9">
    <location>
        <begin position="12"/>
        <end position="32"/>
    </location>
</feature>
<feature type="transmembrane region" description="Helical" evidence="9">
    <location>
        <begin position="195"/>
        <end position="211"/>
    </location>
</feature>
<dbReference type="Proteomes" id="UP000593765">
    <property type="component" value="Chromosome"/>
</dbReference>
<feature type="transmembrane region" description="Helical" evidence="9">
    <location>
        <begin position="218"/>
        <end position="235"/>
    </location>
</feature>
<dbReference type="PANTHER" id="PTHR33908">
    <property type="entry name" value="MANNOSYLTRANSFERASE YKCB-RELATED"/>
    <property type="match status" value="1"/>
</dbReference>
<dbReference type="KEGG" id="hbs:IPV69_13760"/>
<gene>
    <name evidence="10" type="ORF">IPV69_13760</name>
</gene>